<keyword evidence="2" id="KW-1185">Reference proteome</keyword>
<protein>
    <submittedName>
        <fullName evidence="1">Uncharacterized protein</fullName>
    </submittedName>
</protein>
<gene>
    <name evidence="1" type="ORF">GVT53_17660</name>
</gene>
<name>A0A6G7J6C1_9FLAO</name>
<proteinExistence type="predicted"/>
<dbReference type="Proteomes" id="UP000502928">
    <property type="component" value="Chromosome"/>
</dbReference>
<dbReference type="EMBL" id="CP049616">
    <property type="protein sequence ID" value="QII46431.1"/>
    <property type="molecule type" value="Genomic_DNA"/>
</dbReference>
<evidence type="ECO:0000313" key="2">
    <source>
        <dbReference type="Proteomes" id="UP000502928"/>
    </source>
</evidence>
<evidence type="ECO:0000313" key="1">
    <source>
        <dbReference type="EMBL" id="QII46431.1"/>
    </source>
</evidence>
<dbReference type="AlphaFoldDB" id="A0A6G7J6C1"/>
<dbReference type="RefSeq" id="WP_166249805.1">
    <property type="nucleotide sequence ID" value="NZ_CP049616.1"/>
</dbReference>
<dbReference type="KEGG" id="mut:GVT53_17660"/>
<organism evidence="1 2">
    <name type="scientific">Flagellimonas oceani</name>
    <dbReference type="NCBI Taxonomy" id="2698672"/>
    <lineage>
        <taxon>Bacteria</taxon>
        <taxon>Pseudomonadati</taxon>
        <taxon>Bacteroidota</taxon>
        <taxon>Flavobacteriia</taxon>
        <taxon>Flavobacteriales</taxon>
        <taxon>Flavobacteriaceae</taxon>
        <taxon>Flagellimonas</taxon>
    </lineage>
</organism>
<sequence>MNFLLSLTISIFFISCWGQKVPKDTLYFNFDSNYISAEKNHEGVHAFRFKTEELVTSAFGPIIKEDLFFFTQSGFPPKKYSLKPKRVYSLQRFLKKKKFFRDASTGKLDAYKIMKYFDEFVVFFLVDNEFLKVNVHTSLSE</sequence>
<accession>A0A6G7J6C1</accession>
<reference evidence="1 2" key="1">
    <citation type="submission" date="2020-02" db="EMBL/GenBank/DDBJ databases">
        <title>Complete genome of Muricauda sp. 501str8.</title>
        <authorList>
            <person name="Dong B."/>
            <person name="Zhu S."/>
            <person name="Yang J."/>
            <person name="Chen J."/>
        </authorList>
    </citation>
    <scope>NUCLEOTIDE SEQUENCE [LARGE SCALE GENOMIC DNA]</scope>
    <source>
        <strain evidence="1 2">501str8</strain>
    </source>
</reference>